<organism evidence="1 2">
    <name type="scientific">Caligus rogercresseyi</name>
    <name type="common">Sea louse</name>
    <dbReference type="NCBI Taxonomy" id="217165"/>
    <lineage>
        <taxon>Eukaryota</taxon>
        <taxon>Metazoa</taxon>
        <taxon>Ecdysozoa</taxon>
        <taxon>Arthropoda</taxon>
        <taxon>Crustacea</taxon>
        <taxon>Multicrustacea</taxon>
        <taxon>Hexanauplia</taxon>
        <taxon>Copepoda</taxon>
        <taxon>Siphonostomatoida</taxon>
        <taxon>Caligidae</taxon>
        <taxon>Caligus</taxon>
    </lineage>
</organism>
<dbReference type="OrthoDB" id="6485764at2759"/>
<protein>
    <submittedName>
        <fullName evidence="1">LOC100202460</fullName>
    </submittedName>
</protein>
<gene>
    <name evidence="1" type="ORF">FKW44_001352</name>
</gene>
<accession>A0A7T8QVJ5</accession>
<evidence type="ECO:0000313" key="2">
    <source>
        <dbReference type="Proteomes" id="UP000595437"/>
    </source>
</evidence>
<keyword evidence="2" id="KW-1185">Reference proteome</keyword>
<dbReference type="AlphaFoldDB" id="A0A7T8QVJ5"/>
<proteinExistence type="predicted"/>
<feature type="non-terminal residue" evidence="1">
    <location>
        <position position="308"/>
    </location>
</feature>
<dbReference type="Proteomes" id="UP000595437">
    <property type="component" value="Chromosome 1"/>
</dbReference>
<dbReference type="EMBL" id="CP045890">
    <property type="protein sequence ID" value="QQP56628.1"/>
    <property type="molecule type" value="Genomic_DNA"/>
</dbReference>
<evidence type="ECO:0000313" key="1">
    <source>
        <dbReference type="EMBL" id="QQP56628.1"/>
    </source>
</evidence>
<sequence length="308" mass="34608">MTKGTKAGLSRETFLAAQHTANVLQELANYLLTEKGFQYALLGKINSDPLEQRFGWYRQLAGANYFISVRQFLEAERKIRFKSLVNVNKLTMTEVTDIFREPEGHKAKINEEGDKLLACLSSDNLCSESDVQLSGEEGVVYYIGGYIARSLLKRTKCKSCSSLLAKNRSPPNLELLEDYEEGSSKKEEFCQLLNRGGLVTPSDHVYLTCMHVLQLKAELFDDDYTQELFLASSFPRAVFVNILTKKILNTSASDSIFSQVCVSSHSFQAFVPSIAAKFFNCMSKNFVQSINDKIHADRKRGNVKESSS</sequence>
<name>A0A7T8QVJ5_CALRO</name>
<reference evidence="2" key="1">
    <citation type="submission" date="2021-01" db="EMBL/GenBank/DDBJ databases">
        <title>Caligus Genome Assembly.</title>
        <authorList>
            <person name="Gallardo-Escarate C."/>
        </authorList>
    </citation>
    <scope>NUCLEOTIDE SEQUENCE [LARGE SCALE GENOMIC DNA]</scope>
</reference>